<dbReference type="Pfam" id="PF00271">
    <property type="entry name" value="Helicase_C"/>
    <property type="match status" value="1"/>
</dbReference>
<dbReference type="Gene3D" id="3.40.50.300">
    <property type="entry name" value="P-loop containing nucleotide triphosphate hydrolases"/>
    <property type="match status" value="1"/>
</dbReference>
<evidence type="ECO:0000313" key="4">
    <source>
        <dbReference type="EMBL" id="MES1923582.1"/>
    </source>
</evidence>
<keyword evidence="5" id="KW-1185">Reference proteome</keyword>
<gene>
    <name evidence="4" type="primary">CHD3</name>
    <name evidence="4" type="ORF">MHBO_005178</name>
</gene>
<dbReference type="GO" id="GO:0016787">
    <property type="term" value="F:hydrolase activity"/>
    <property type="evidence" value="ECO:0007669"/>
    <property type="project" value="UniProtKB-KW"/>
</dbReference>
<dbReference type="InterPro" id="IPR001650">
    <property type="entry name" value="Helicase_C-like"/>
</dbReference>
<dbReference type="PANTHER" id="PTHR45623">
    <property type="entry name" value="CHROMODOMAIN-HELICASE-DNA-BINDING PROTEIN 3-RELATED-RELATED"/>
    <property type="match status" value="1"/>
</dbReference>
<sequence length="121" mass="13383">MCAKNSKDLLRLLISSSGKFVLLSKLLPKLYSIGSRVLIFSQMKIVLNLIGTLLKSQGLRFERIDGSVTGSERQAAIDRFQNGKDSFAFLLTTRAGGFGINLSRADTVIIFDSDWNPQNDL</sequence>
<organism evidence="4 5">
    <name type="scientific">Bonamia ostreae</name>
    <dbReference type="NCBI Taxonomy" id="126728"/>
    <lineage>
        <taxon>Eukaryota</taxon>
        <taxon>Sar</taxon>
        <taxon>Rhizaria</taxon>
        <taxon>Endomyxa</taxon>
        <taxon>Ascetosporea</taxon>
        <taxon>Haplosporida</taxon>
        <taxon>Bonamia</taxon>
    </lineage>
</organism>
<evidence type="ECO:0000313" key="5">
    <source>
        <dbReference type="Proteomes" id="UP001439008"/>
    </source>
</evidence>
<evidence type="ECO:0000259" key="3">
    <source>
        <dbReference type="PROSITE" id="PS51194"/>
    </source>
</evidence>
<feature type="domain" description="Helicase C-terminal" evidence="3">
    <location>
        <begin position="25"/>
        <end position="121"/>
    </location>
</feature>
<dbReference type="EMBL" id="JBDODL010006995">
    <property type="protein sequence ID" value="MES1923582.1"/>
    <property type="molecule type" value="Genomic_DNA"/>
</dbReference>
<protein>
    <submittedName>
        <fullName evidence="4">Choline dehydrogenase 3</fullName>
        <ecNumber evidence="4">3.6.4.12</ecNumber>
    </submittedName>
</protein>
<keyword evidence="1 4" id="KW-0378">Hydrolase</keyword>
<dbReference type="SMART" id="SM00490">
    <property type="entry name" value="HELICc"/>
    <property type="match status" value="1"/>
</dbReference>
<accession>A0ABV2AVE5</accession>
<dbReference type="EC" id="3.6.4.12" evidence="4"/>
<evidence type="ECO:0000256" key="1">
    <source>
        <dbReference type="ARBA" id="ARBA00022801"/>
    </source>
</evidence>
<keyword evidence="2" id="KW-0539">Nucleus</keyword>
<name>A0ABV2AVE5_9EUKA</name>
<evidence type="ECO:0000256" key="2">
    <source>
        <dbReference type="ARBA" id="ARBA00023242"/>
    </source>
</evidence>
<dbReference type="InterPro" id="IPR027417">
    <property type="entry name" value="P-loop_NTPase"/>
</dbReference>
<feature type="non-terminal residue" evidence="4">
    <location>
        <position position="121"/>
    </location>
</feature>
<dbReference type="InterPro" id="IPR049730">
    <property type="entry name" value="SNF2/RAD54-like_C"/>
</dbReference>
<reference evidence="4 5" key="1">
    <citation type="journal article" date="2024" name="BMC Biol.">
        <title>Comparative genomics of Ascetosporea gives new insight into the evolutionary basis for animal parasitism in Rhizaria.</title>
        <authorList>
            <person name="Hiltunen Thoren M."/>
            <person name="Onut-Brannstrom I."/>
            <person name="Alfjorden A."/>
            <person name="Peckova H."/>
            <person name="Swords F."/>
            <person name="Hooper C."/>
            <person name="Holzer A.S."/>
            <person name="Bass D."/>
            <person name="Burki F."/>
        </authorList>
    </citation>
    <scope>NUCLEOTIDE SEQUENCE [LARGE SCALE GENOMIC DNA]</scope>
    <source>
        <strain evidence="4">20-A016</strain>
    </source>
</reference>
<dbReference type="SUPFAM" id="SSF52540">
    <property type="entry name" value="P-loop containing nucleoside triphosphate hydrolases"/>
    <property type="match status" value="1"/>
</dbReference>
<dbReference type="CDD" id="cd18793">
    <property type="entry name" value="SF2_C_SNF"/>
    <property type="match status" value="1"/>
</dbReference>
<dbReference type="Proteomes" id="UP001439008">
    <property type="component" value="Unassembled WGS sequence"/>
</dbReference>
<proteinExistence type="predicted"/>
<comment type="caution">
    <text evidence="4">The sequence shown here is derived from an EMBL/GenBank/DDBJ whole genome shotgun (WGS) entry which is preliminary data.</text>
</comment>
<dbReference type="GO" id="GO:0003678">
    <property type="term" value="F:DNA helicase activity"/>
    <property type="evidence" value="ECO:0007669"/>
    <property type="project" value="UniProtKB-EC"/>
</dbReference>
<dbReference type="PROSITE" id="PS51194">
    <property type="entry name" value="HELICASE_CTER"/>
    <property type="match status" value="1"/>
</dbReference>